<sequence>MFAQVNISHSGLERAYLERDDYNIISVDWGKLAPSPCYVTAAINTAVVGRCTARLLEQLYSKRGEYLKQLTHVIGFSLGAHVAGAIGLNIRGLPWITGLDPARPGFDEGLSDPNHRLDRSDARFVEVYHSNSGLRGRYDPLGHVDIYINNGRAQPGSSCSHDRSVEVFAESINNPDGFFGQPCQVRNSITGLFLEVCPYTRNNTIVVRVGEDISHDVRGSFKIETNASPPYARGRPDVRGSFKIETNASPPYARGRPEKTGYEGIVITEKDIDKAPLVDGPLIVLIHGYKGHKEYIPNPQLVTAYLKKGDYNIITVDWDKMAPLHCYVTATFNTKVAGKCTSRLLEQLYSKRGQHWKQATHVLGFSLGAHVAGILGHHQPGLPRITGKWR</sequence>
<organism evidence="7 8">
    <name type="scientific">Nezara viridula</name>
    <name type="common">Southern green stink bug</name>
    <name type="synonym">Cimex viridulus</name>
    <dbReference type="NCBI Taxonomy" id="85310"/>
    <lineage>
        <taxon>Eukaryota</taxon>
        <taxon>Metazoa</taxon>
        <taxon>Ecdysozoa</taxon>
        <taxon>Arthropoda</taxon>
        <taxon>Hexapoda</taxon>
        <taxon>Insecta</taxon>
        <taxon>Pterygota</taxon>
        <taxon>Neoptera</taxon>
        <taxon>Paraneoptera</taxon>
        <taxon>Hemiptera</taxon>
        <taxon>Heteroptera</taxon>
        <taxon>Panheteroptera</taxon>
        <taxon>Pentatomomorpha</taxon>
        <taxon>Pentatomoidea</taxon>
        <taxon>Pentatomidae</taxon>
        <taxon>Pentatominae</taxon>
        <taxon>Nezara</taxon>
    </lineage>
</organism>
<dbReference type="Pfam" id="PF00151">
    <property type="entry name" value="Lipase"/>
    <property type="match status" value="2"/>
</dbReference>
<dbReference type="GO" id="GO:0005615">
    <property type="term" value="C:extracellular space"/>
    <property type="evidence" value="ECO:0007669"/>
    <property type="project" value="TreeGrafter"/>
</dbReference>
<keyword evidence="3" id="KW-0964">Secreted</keyword>
<dbReference type="PANTHER" id="PTHR11610:SF173">
    <property type="entry name" value="LIPASE DOMAIN-CONTAINING PROTEIN-RELATED"/>
    <property type="match status" value="1"/>
</dbReference>
<evidence type="ECO:0000256" key="1">
    <source>
        <dbReference type="ARBA" id="ARBA00004613"/>
    </source>
</evidence>
<dbReference type="InterPro" id="IPR000734">
    <property type="entry name" value="TAG_lipase"/>
</dbReference>
<protein>
    <recommendedName>
        <fullName evidence="6">Lipase domain-containing protein</fullName>
    </recommendedName>
</protein>
<evidence type="ECO:0000256" key="4">
    <source>
        <dbReference type="RuleBase" id="RU004262"/>
    </source>
</evidence>
<feature type="region of interest" description="Disordered" evidence="5">
    <location>
        <begin position="228"/>
        <end position="255"/>
    </location>
</feature>
<evidence type="ECO:0000256" key="2">
    <source>
        <dbReference type="ARBA" id="ARBA00010701"/>
    </source>
</evidence>
<dbReference type="AlphaFoldDB" id="A0A9P0HLW6"/>
<evidence type="ECO:0000313" key="8">
    <source>
        <dbReference type="Proteomes" id="UP001152798"/>
    </source>
</evidence>
<name>A0A9P0HLW6_NEZVI</name>
<feature type="domain" description="Lipase" evidence="6">
    <location>
        <begin position="14"/>
        <end position="187"/>
    </location>
</feature>
<dbReference type="EMBL" id="OV725082">
    <property type="protein sequence ID" value="CAH1404388.1"/>
    <property type="molecule type" value="Genomic_DNA"/>
</dbReference>
<dbReference type="GO" id="GO:0016298">
    <property type="term" value="F:lipase activity"/>
    <property type="evidence" value="ECO:0007669"/>
    <property type="project" value="InterPro"/>
</dbReference>
<evidence type="ECO:0000256" key="5">
    <source>
        <dbReference type="SAM" id="MobiDB-lite"/>
    </source>
</evidence>
<dbReference type="InterPro" id="IPR029058">
    <property type="entry name" value="AB_hydrolase_fold"/>
</dbReference>
<dbReference type="OrthoDB" id="199913at2759"/>
<reference evidence="7" key="1">
    <citation type="submission" date="2022-01" db="EMBL/GenBank/DDBJ databases">
        <authorList>
            <person name="King R."/>
        </authorList>
    </citation>
    <scope>NUCLEOTIDE SEQUENCE</scope>
</reference>
<dbReference type="Proteomes" id="UP001152798">
    <property type="component" value="Chromosome 6"/>
</dbReference>
<feature type="domain" description="Lipase" evidence="6">
    <location>
        <begin position="282"/>
        <end position="387"/>
    </location>
</feature>
<comment type="similarity">
    <text evidence="2 4">Belongs to the AB hydrolase superfamily. Lipase family.</text>
</comment>
<dbReference type="SUPFAM" id="SSF53474">
    <property type="entry name" value="alpha/beta-Hydrolases"/>
    <property type="match status" value="2"/>
</dbReference>
<dbReference type="PANTHER" id="PTHR11610">
    <property type="entry name" value="LIPASE"/>
    <property type="match status" value="1"/>
</dbReference>
<gene>
    <name evidence="7" type="ORF">NEZAVI_LOCUS12807</name>
</gene>
<keyword evidence="8" id="KW-1185">Reference proteome</keyword>
<evidence type="ECO:0000256" key="3">
    <source>
        <dbReference type="ARBA" id="ARBA00022525"/>
    </source>
</evidence>
<comment type="subcellular location">
    <subcellularLocation>
        <location evidence="1">Secreted</location>
    </subcellularLocation>
</comment>
<dbReference type="Gene3D" id="3.40.50.1820">
    <property type="entry name" value="alpha/beta hydrolase"/>
    <property type="match status" value="2"/>
</dbReference>
<dbReference type="InterPro" id="IPR013818">
    <property type="entry name" value="Lipase"/>
</dbReference>
<evidence type="ECO:0000259" key="6">
    <source>
        <dbReference type="Pfam" id="PF00151"/>
    </source>
</evidence>
<dbReference type="GO" id="GO:0017171">
    <property type="term" value="F:serine hydrolase activity"/>
    <property type="evidence" value="ECO:0007669"/>
    <property type="project" value="TreeGrafter"/>
</dbReference>
<proteinExistence type="inferred from homology"/>
<dbReference type="GO" id="GO:0016042">
    <property type="term" value="P:lipid catabolic process"/>
    <property type="evidence" value="ECO:0007669"/>
    <property type="project" value="TreeGrafter"/>
</dbReference>
<evidence type="ECO:0000313" key="7">
    <source>
        <dbReference type="EMBL" id="CAH1404388.1"/>
    </source>
</evidence>
<accession>A0A9P0HLW6</accession>